<gene>
    <name evidence="2" type="ORF">SAMN04489714_0292</name>
</gene>
<dbReference type="NCBIfam" id="TIGR03930">
    <property type="entry name" value="WXG100_ESAT6"/>
    <property type="match status" value="1"/>
</dbReference>
<name>A0ABY0V5C1_9ACTO</name>
<evidence type="ECO:0000313" key="2">
    <source>
        <dbReference type="EMBL" id="SDT86328.1"/>
    </source>
</evidence>
<dbReference type="Gene3D" id="1.10.287.1060">
    <property type="entry name" value="ESAT-6-like"/>
    <property type="match status" value="1"/>
</dbReference>
<dbReference type="EMBL" id="LT629792">
    <property type="protein sequence ID" value="SDT86328.1"/>
    <property type="molecule type" value="Genomic_DNA"/>
</dbReference>
<accession>A0ABY0V5C1</accession>
<dbReference type="Pfam" id="PF06013">
    <property type="entry name" value="WXG100"/>
    <property type="match status" value="1"/>
</dbReference>
<evidence type="ECO:0000313" key="3">
    <source>
        <dbReference type="Proteomes" id="UP000198976"/>
    </source>
</evidence>
<dbReference type="InterPro" id="IPR036689">
    <property type="entry name" value="ESAT-6-like_sf"/>
</dbReference>
<dbReference type="SUPFAM" id="SSF140453">
    <property type="entry name" value="EsxAB dimer-like"/>
    <property type="match status" value="1"/>
</dbReference>
<dbReference type="RefSeq" id="WP_058237775.1">
    <property type="nucleotide sequence ID" value="NZ_LT629792.1"/>
</dbReference>
<evidence type="ECO:0000256" key="1">
    <source>
        <dbReference type="RuleBase" id="RU362001"/>
    </source>
</evidence>
<reference evidence="2 3" key="1">
    <citation type="submission" date="2016-10" db="EMBL/GenBank/DDBJ databases">
        <authorList>
            <person name="Varghese N."/>
            <person name="Submissions S."/>
        </authorList>
    </citation>
    <scope>NUCLEOTIDE SEQUENCE [LARGE SCALE GENOMIC DNA]</scope>
    <source>
        <strain evidence="2 3">DSM 9169</strain>
    </source>
</reference>
<comment type="similarity">
    <text evidence="1">Belongs to the WXG100 family.</text>
</comment>
<sequence>MAGQVSAAEGAILKGAQTVSSTRQDLEGRLSTLRSNLSSIGSQWVGNASTAFQQLMVQWDEDARKITSALNEFEANLRSSQQAYDTTDADHQAAMNSVAGRLGM</sequence>
<dbReference type="Proteomes" id="UP000198976">
    <property type="component" value="Chromosome I"/>
</dbReference>
<protein>
    <recommendedName>
        <fullName evidence="1">ESAT-6-like protein</fullName>
    </recommendedName>
</protein>
<keyword evidence="3" id="KW-1185">Reference proteome</keyword>
<proteinExistence type="inferred from homology"/>
<dbReference type="InterPro" id="IPR010310">
    <property type="entry name" value="T7SS_ESAT-6-like"/>
</dbReference>
<organism evidence="2 3">
    <name type="scientific">Schaalia radingae</name>
    <dbReference type="NCBI Taxonomy" id="131110"/>
    <lineage>
        <taxon>Bacteria</taxon>
        <taxon>Bacillati</taxon>
        <taxon>Actinomycetota</taxon>
        <taxon>Actinomycetes</taxon>
        <taxon>Actinomycetales</taxon>
        <taxon>Actinomycetaceae</taxon>
        <taxon>Schaalia</taxon>
    </lineage>
</organism>